<name>A0A0E9VBM4_ANGAN</name>
<dbReference type="EMBL" id="GBXM01033125">
    <property type="protein sequence ID" value="JAH75452.1"/>
    <property type="molecule type" value="Transcribed_RNA"/>
</dbReference>
<evidence type="ECO:0000313" key="1">
    <source>
        <dbReference type="EMBL" id="JAH75452.1"/>
    </source>
</evidence>
<accession>A0A0E9VBM4</accession>
<sequence length="14" mass="1459">MDTGLSCGWLVSCS</sequence>
<reference evidence="1" key="2">
    <citation type="journal article" date="2015" name="Fish Shellfish Immunol.">
        <title>Early steps in the European eel (Anguilla anguilla)-Vibrio vulnificus interaction in the gills: Role of the RtxA13 toxin.</title>
        <authorList>
            <person name="Callol A."/>
            <person name="Pajuelo D."/>
            <person name="Ebbesson L."/>
            <person name="Teles M."/>
            <person name="MacKenzie S."/>
            <person name="Amaro C."/>
        </authorList>
    </citation>
    <scope>NUCLEOTIDE SEQUENCE</scope>
</reference>
<protein>
    <submittedName>
        <fullName evidence="1">Uncharacterized protein</fullName>
    </submittedName>
</protein>
<reference evidence="1" key="1">
    <citation type="submission" date="2014-11" db="EMBL/GenBank/DDBJ databases">
        <authorList>
            <person name="Amaro Gonzalez C."/>
        </authorList>
    </citation>
    <scope>NUCLEOTIDE SEQUENCE</scope>
</reference>
<proteinExistence type="predicted"/>
<organism evidence="1">
    <name type="scientific">Anguilla anguilla</name>
    <name type="common">European freshwater eel</name>
    <name type="synonym">Muraena anguilla</name>
    <dbReference type="NCBI Taxonomy" id="7936"/>
    <lineage>
        <taxon>Eukaryota</taxon>
        <taxon>Metazoa</taxon>
        <taxon>Chordata</taxon>
        <taxon>Craniata</taxon>
        <taxon>Vertebrata</taxon>
        <taxon>Euteleostomi</taxon>
        <taxon>Actinopterygii</taxon>
        <taxon>Neopterygii</taxon>
        <taxon>Teleostei</taxon>
        <taxon>Anguilliformes</taxon>
        <taxon>Anguillidae</taxon>
        <taxon>Anguilla</taxon>
    </lineage>
</organism>